<evidence type="ECO:0000313" key="3">
    <source>
        <dbReference type="Proteomes" id="UP000436692"/>
    </source>
</evidence>
<evidence type="ECO:0000256" key="1">
    <source>
        <dbReference type="SAM" id="MobiDB-lite"/>
    </source>
</evidence>
<dbReference type="EMBL" id="WPHM01000026">
    <property type="protein sequence ID" value="MUZ60970.1"/>
    <property type="molecule type" value="Genomic_DNA"/>
</dbReference>
<comment type="caution">
    <text evidence="2">The sequence shown here is derived from an EMBL/GenBank/DDBJ whole genome shotgun (WGS) entry which is preliminary data.</text>
</comment>
<evidence type="ECO:0000313" key="2">
    <source>
        <dbReference type="EMBL" id="MUZ60970.1"/>
    </source>
</evidence>
<dbReference type="Proteomes" id="UP000436692">
    <property type="component" value="Unassembled WGS sequence"/>
</dbReference>
<feature type="compositionally biased region" description="Basic residues" evidence="1">
    <location>
        <begin position="1353"/>
        <end position="1373"/>
    </location>
</feature>
<accession>A0AAE5AZ45</accession>
<sequence length="1373" mass="152037">MLLRNVTTQLIDSCKKYYPKYMIKTPLDRRVSVVLEGEAVELRLSELRGMPCLVLLGEPGIGKSTALEYEASQEGGELLTCREAMNGIPIASASTAYLDALDEYRAGDNGKDKLLQLANTITQSGVRRWRLTCRAEDWREAADMRAMRRAASEHPITVAYLLPLDDTEAEIVLSGLGEADPERFLADARARGAGAFLENPLSLQLLHSVVASGGVWPSTRFELFNRAIYALAHEHDPERVNDRRAPIDDIVDAAGRLSFYLLASGARALWRSNALAVGSRAKDFVVVQSLAIDSELADFALDTAIFKGEGQTFEPSHRTIAEFLAGRFLAELVTGKPTGPLFPLARAVAVITGNDHKAPSELRGLYAWFTAHLSQKGDEKGALRLIERDAATVLAYGDAAAFATNGRRAILVNLDRDDPFFLSSRDAITVFGGLAGDDLVTDFLSILDSDVTSHLQLTVLQALADGPPLAGMQNKLYEIAVNPARPLWQRQRAAEAWVKGSSDPSSARRSLLAQLSRMTKSYDQISLRADVLSDIPTHELSHQEISDLLSDLNELAPAADGESEESGNLFPLLLKLKKAPRPDLFDQPMLRKTSEDRGLKLEVRHFMQASLADAINNNLDIGATRLWSWIRNTRDYEWDRLEEPLAKAIGAWIDKDKENRELELFTVLLESSPIEEGPWMATNHYITIARRLPDDTLIENLLDLAGKTPHVPRRRRLFEVAAYAVRSESQWPKWEGRIVSALEKEGTFSGFIADLRKDPNKSWKGKEEKRKAKELAETDTARAHNIKTLEPKINAIAAGRESEFGALKWGAELYRNAMISKKKPPLSQIEHFTNARITSAIAEGFVQFAIHTDIKVDAADLGKAEATNGSYVQEYVVAAGIHQALMAGREEEISNCPAVTAIVALRQNYFSGDEQPSLASWGVKHLARDIAVGADEMLRYWYAALDARDEDLDAIHHLASSQEPDLLSNILRRLLAERPNLPPRALMQALTASARILSRTEMANLTEEALAKELDTQSMRLWQSVALILDPEKFEGTHTAEEIRVAFLAPDGDLVTRLHEICPRPDQLDRLRISTLAAAHALEDRDWARPEGPSGVIRAAINRLSASNDPSAGRLLKSLIASSDPSWRQLLTHAAAEHARLVRDNLFIAPSVGELKVALAGGAPASPADLVAVVLEEIERYRSTLRTGSEMPWKRYWNTDHNGAPEKPQIENEDRDRLLELLKSRLERYGVAAAMPEARRGENTRADILLLSHGGRNLPIEAKRHFNSELWTAPEEQLAGYAADEGAFGYGIYLVFWFGTDYRVPTRRDSKEPPASAGELEAMLRADLPSSLEEKISVIVLDVSRSETMSKPKPPKKTTTKSKPPRRGTKKSV</sequence>
<proteinExistence type="predicted"/>
<reference evidence="2 3" key="1">
    <citation type="submission" date="2019-12" db="EMBL/GenBank/DDBJ databases">
        <title>Whole-genome sequencing of Allorhizobium vitis.</title>
        <authorList>
            <person name="Gan H.M."/>
            <person name="Szegedi E."/>
            <person name="Burr T."/>
            <person name="Savka M.A."/>
        </authorList>
    </citation>
    <scope>NUCLEOTIDE SEQUENCE [LARGE SCALE GENOMIC DNA]</scope>
    <source>
        <strain evidence="2 3">CG989</strain>
    </source>
</reference>
<feature type="region of interest" description="Disordered" evidence="1">
    <location>
        <begin position="1343"/>
        <end position="1373"/>
    </location>
</feature>
<gene>
    <name evidence="2" type="ORF">GOZ95_26485</name>
</gene>
<organism evidence="2 3">
    <name type="scientific">Agrobacterium vitis</name>
    <name type="common">Rhizobium vitis</name>
    <dbReference type="NCBI Taxonomy" id="373"/>
    <lineage>
        <taxon>Bacteria</taxon>
        <taxon>Pseudomonadati</taxon>
        <taxon>Pseudomonadota</taxon>
        <taxon>Alphaproteobacteria</taxon>
        <taxon>Hyphomicrobiales</taxon>
        <taxon>Rhizobiaceae</taxon>
        <taxon>Rhizobium/Agrobacterium group</taxon>
        <taxon>Agrobacterium</taxon>
    </lineage>
</organism>
<protein>
    <submittedName>
        <fullName evidence="2">Uncharacterized protein</fullName>
    </submittedName>
</protein>
<dbReference type="RefSeq" id="WP_156551378.1">
    <property type="nucleotide sequence ID" value="NZ_JABAEJ010000025.1"/>
</dbReference>
<name>A0AAE5AZ45_AGRVI</name>